<dbReference type="EMBL" id="RBRS01000229">
    <property type="protein sequence ID" value="RMR16859.1"/>
    <property type="molecule type" value="Genomic_DNA"/>
</dbReference>
<accession>A0A3M4SPL7</accession>
<gene>
    <name evidence="1" type="ORF">ALP90_200082</name>
</gene>
<evidence type="ECO:0000313" key="2">
    <source>
        <dbReference type="Proteomes" id="UP000271097"/>
    </source>
</evidence>
<dbReference type="AlphaFoldDB" id="A0A3M4SPL7"/>
<reference evidence="1 2" key="1">
    <citation type="submission" date="2018-08" db="EMBL/GenBank/DDBJ databases">
        <title>Recombination of ecologically and evolutionarily significant loci maintains genetic cohesion in the Pseudomonas syringae species complex.</title>
        <authorList>
            <person name="Dillon M."/>
            <person name="Thakur S."/>
            <person name="Almeida R.N.D."/>
            <person name="Weir B.S."/>
            <person name="Guttman D.S."/>
        </authorList>
    </citation>
    <scope>NUCLEOTIDE SEQUENCE [LARGE SCALE GENOMIC DNA]</scope>
    <source>
        <strain evidence="1 2">ICMP 5931</strain>
    </source>
</reference>
<dbReference type="Proteomes" id="UP000271097">
    <property type="component" value="Unassembled WGS sequence"/>
</dbReference>
<sequence>MKHMERDESQKLLVIGGPFDGQRMARAGDEFTEVVGPKNSRFYGRHTYNLRWHPMLKKLVWALPENKSLKRPSTVA</sequence>
<organism evidence="1 2">
    <name type="scientific">Pseudomonas amygdali pv. ulmi</name>
    <dbReference type="NCBI Taxonomy" id="251720"/>
    <lineage>
        <taxon>Bacteria</taxon>
        <taxon>Pseudomonadati</taxon>
        <taxon>Pseudomonadota</taxon>
        <taxon>Gammaproteobacteria</taxon>
        <taxon>Pseudomonadales</taxon>
        <taxon>Pseudomonadaceae</taxon>
        <taxon>Pseudomonas</taxon>
        <taxon>Pseudomonas amygdali</taxon>
    </lineage>
</organism>
<name>A0A3M4SPL7_PSEA0</name>
<comment type="caution">
    <text evidence="1">The sequence shown here is derived from an EMBL/GenBank/DDBJ whole genome shotgun (WGS) entry which is preliminary data.</text>
</comment>
<protein>
    <submittedName>
        <fullName evidence="1">Uncharacterized protein</fullName>
    </submittedName>
</protein>
<proteinExistence type="predicted"/>
<evidence type="ECO:0000313" key="1">
    <source>
        <dbReference type="EMBL" id="RMR16859.1"/>
    </source>
</evidence>